<dbReference type="AlphaFoldDB" id="A0A1R3G9C8"/>
<sequence length="28" mass="2692">MASREGCFGIPAWQISTAGGGGYGSSSG</sequence>
<proteinExistence type="predicted"/>
<reference evidence="1 2" key="1">
    <citation type="submission" date="2013-09" db="EMBL/GenBank/DDBJ databases">
        <title>Corchorus capsularis genome sequencing.</title>
        <authorList>
            <person name="Alam M."/>
            <person name="Haque M.S."/>
            <person name="Islam M.S."/>
            <person name="Emdad E.M."/>
            <person name="Islam M.M."/>
            <person name="Ahmed B."/>
            <person name="Halim A."/>
            <person name="Hossen Q.M.M."/>
            <person name="Hossain M.Z."/>
            <person name="Ahmed R."/>
            <person name="Khan M.M."/>
            <person name="Islam R."/>
            <person name="Rashid M.M."/>
            <person name="Khan S.A."/>
            <person name="Rahman M.S."/>
            <person name="Alam M."/>
        </authorList>
    </citation>
    <scope>NUCLEOTIDE SEQUENCE [LARGE SCALE GENOMIC DNA]</scope>
    <source>
        <strain evidence="2">cv. CVL-1</strain>
        <tissue evidence="1">Whole seedling</tissue>
    </source>
</reference>
<dbReference type="EMBL" id="AWWV01014888">
    <property type="protein sequence ID" value="OMO54699.1"/>
    <property type="molecule type" value="Genomic_DNA"/>
</dbReference>
<gene>
    <name evidence="1" type="ORF">CCACVL1_27639</name>
</gene>
<comment type="caution">
    <text evidence="1">The sequence shown here is derived from an EMBL/GenBank/DDBJ whole genome shotgun (WGS) entry which is preliminary data.</text>
</comment>
<keyword evidence="2" id="KW-1185">Reference proteome</keyword>
<organism evidence="1 2">
    <name type="scientific">Corchorus capsularis</name>
    <name type="common">Jute</name>
    <dbReference type="NCBI Taxonomy" id="210143"/>
    <lineage>
        <taxon>Eukaryota</taxon>
        <taxon>Viridiplantae</taxon>
        <taxon>Streptophyta</taxon>
        <taxon>Embryophyta</taxon>
        <taxon>Tracheophyta</taxon>
        <taxon>Spermatophyta</taxon>
        <taxon>Magnoliopsida</taxon>
        <taxon>eudicotyledons</taxon>
        <taxon>Gunneridae</taxon>
        <taxon>Pentapetalae</taxon>
        <taxon>rosids</taxon>
        <taxon>malvids</taxon>
        <taxon>Malvales</taxon>
        <taxon>Malvaceae</taxon>
        <taxon>Grewioideae</taxon>
        <taxon>Apeibeae</taxon>
        <taxon>Corchorus</taxon>
    </lineage>
</organism>
<evidence type="ECO:0000313" key="1">
    <source>
        <dbReference type="EMBL" id="OMO54699.1"/>
    </source>
</evidence>
<name>A0A1R3G9C8_COCAP</name>
<dbReference type="Gramene" id="OMO54699">
    <property type="protein sequence ID" value="OMO54699"/>
    <property type="gene ID" value="CCACVL1_27639"/>
</dbReference>
<accession>A0A1R3G9C8</accession>
<dbReference type="Proteomes" id="UP000188268">
    <property type="component" value="Unassembled WGS sequence"/>
</dbReference>
<protein>
    <submittedName>
        <fullName evidence="1">Uncharacterized protein</fullName>
    </submittedName>
</protein>
<evidence type="ECO:0000313" key="2">
    <source>
        <dbReference type="Proteomes" id="UP000188268"/>
    </source>
</evidence>